<gene>
    <name evidence="1" type="ORF">SAMN05421786_11533</name>
</gene>
<evidence type="ECO:0008006" key="3">
    <source>
        <dbReference type="Google" id="ProtNLM"/>
    </source>
</evidence>
<reference evidence="2" key="1">
    <citation type="submission" date="2017-01" db="EMBL/GenBank/DDBJ databases">
        <authorList>
            <person name="Varghese N."/>
            <person name="Submissions S."/>
        </authorList>
    </citation>
    <scope>NUCLEOTIDE SEQUENCE [LARGE SCALE GENOMIC DNA]</scope>
    <source>
        <strain evidence="2">DSM 18017</strain>
    </source>
</reference>
<name>A0A1N7QS52_9FLAO</name>
<dbReference type="Proteomes" id="UP000186744">
    <property type="component" value="Unassembled WGS sequence"/>
</dbReference>
<dbReference type="InterPro" id="IPR027417">
    <property type="entry name" value="P-loop_NTPase"/>
</dbReference>
<dbReference type="AlphaFoldDB" id="A0A1N7QS52"/>
<keyword evidence="2" id="KW-1185">Reference proteome</keyword>
<dbReference type="OrthoDB" id="1327410at2"/>
<dbReference type="Gene3D" id="3.40.50.300">
    <property type="entry name" value="P-loop containing nucleotide triphosphate hydrolases"/>
    <property type="match status" value="1"/>
</dbReference>
<protein>
    <recommendedName>
        <fullName evidence="3">Terminase-like family protein</fullName>
    </recommendedName>
</protein>
<evidence type="ECO:0000313" key="2">
    <source>
        <dbReference type="Proteomes" id="UP000186744"/>
    </source>
</evidence>
<evidence type="ECO:0000313" key="1">
    <source>
        <dbReference type="EMBL" id="SIT25584.1"/>
    </source>
</evidence>
<dbReference type="STRING" id="373668.SAMN05421786_11533"/>
<organism evidence="1 2">
    <name type="scientific">Chryseobacterium ureilyticum</name>
    <dbReference type="NCBI Taxonomy" id="373668"/>
    <lineage>
        <taxon>Bacteria</taxon>
        <taxon>Pseudomonadati</taxon>
        <taxon>Bacteroidota</taxon>
        <taxon>Flavobacteriia</taxon>
        <taxon>Flavobacteriales</taxon>
        <taxon>Weeksellaceae</taxon>
        <taxon>Chryseobacterium group</taxon>
        <taxon>Chryseobacterium</taxon>
    </lineage>
</organism>
<accession>A0A1N7QS52</accession>
<proteinExistence type="predicted"/>
<sequence>MAKRKKTDKEWLAEWKDFGENINQATPIDLTESTVDKLKRIKRLEENDEEWFKYYFPNFYTSEPADFHKASTKKVMKNAEYYLVRSWARELSKSGRTMMEVLKLALTGKKKNILLVSNSYDNANRLLMPYKAILERNNRIIEDYGIQKKIGSWEDGEFTTRGGVAFRALGAGQSPRGTRNNEIRPDVIIIDDIDTDAECLNPELIEKKVKWINEALIPTRSISRGLLLIACGNIIADYCCITELGAIAKSIKGGDWEIINIRDENGLSSWPQKNSEEAIDRVKETINYEAWEKEYNNNPMDGGKTFKNLVDTEAFRLRYCNHVVIYADPAPSDSESKKSSNKAIGIIANIGLKYQVYKAWLDQMTNAKFVDYLFEAYKICLKAGVDPIVIYVENNTLQNPHYQGILLPSVFKKQEDENINLPITPDDRDKPHKWTRIEGNLEALIRLEHLTFNAKEKDNPHMIRLKKQFTNANPRSKALDGPDMVEGGVVKIRDKKQAEEAGGIDMWARQPSKHRL</sequence>
<dbReference type="EMBL" id="FTOL01000015">
    <property type="protein sequence ID" value="SIT25584.1"/>
    <property type="molecule type" value="Genomic_DNA"/>
</dbReference>
<dbReference type="RefSeq" id="WP_076554142.1">
    <property type="nucleotide sequence ID" value="NZ_FTOL01000015.1"/>
</dbReference>